<keyword evidence="2" id="KW-1185">Reference proteome</keyword>
<organism evidence="2 3">
    <name type="scientific">Elaeis guineensis var. tenera</name>
    <name type="common">Oil palm</name>
    <dbReference type="NCBI Taxonomy" id="51953"/>
    <lineage>
        <taxon>Eukaryota</taxon>
        <taxon>Viridiplantae</taxon>
        <taxon>Streptophyta</taxon>
        <taxon>Embryophyta</taxon>
        <taxon>Tracheophyta</taxon>
        <taxon>Spermatophyta</taxon>
        <taxon>Magnoliopsida</taxon>
        <taxon>Liliopsida</taxon>
        <taxon>Arecaceae</taxon>
        <taxon>Arecoideae</taxon>
        <taxon>Cocoseae</taxon>
        <taxon>Elaeidinae</taxon>
        <taxon>Elaeis</taxon>
    </lineage>
</organism>
<feature type="compositionally biased region" description="Pro residues" evidence="1">
    <location>
        <begin position="15"/>
        <end position="24"/>
    </location>
</feature>
<evidence type="ECO:0000313" key="2">
    <source>
        <dbReference type="Proteomes" id="UP000504607"/>
    </source>
</evidence>
<name>A0A8N4F2E6_ELAGV</name>
<dbReference type="RefSeq" id="XP_029119898.1">
    <property type="nucleotide sequence ID" value="XM_029264065.1"/>
</dbReference>
<sequence length="214" mass="22288">MAKKQPPRWLCRQPCPAPASPPAAPHRRKLEGLGELTAAALVLDGGDGALVPPVDGLWQLLADVVAVAVAPKAGPTALAGGAGAEVDGAVLFVGYVGEAVEAEAEGVVAGVGGGVVGVDETDVVLEDLEPPLFLLERVVRPPVLREPPLVEEPHLLFAPLQPPHSVGFVVRPRRPRPGKRGGAGRRWIEEEGREEGDGGDRQEVAVRRAVRGGD</sequence>
<accession>A0A8N4F2E6</accession>
<dbReference type="Proteomes" id="UP000504607">
    <property type="component" value="Chromosome 4"/>
</dbReference>
<proteinExistence type="predicted"/>
<dbReference type="AlphaFoldDB" id="A0A8N4F2E6"/>
<feature type="region of interest" description="Disordered" evidence="1">
    <location>
        <begin position="168"/>
        <end position="214"/>
    </location>
</feature>
<feature type="compositionally biased region" description="Basic and acidic residues" evidence="1">
    <location>
        <begin position="186"/>
        <end position="214"/>
    </location>
</feature>
<reference evidence="3" key="1">
    <citation type="submission" date="2025-08" db="UniProtKB">
        <authorList>
            <consortium name="RefSeq"/>
        </authorList>
    </citation>
    <scope>IDENTIFICATION</scope>
</reference>
<evidence type="ECO:0000256" key="1">
    <source>
        <dbReference type="SAM" id="MobiDB-lite"/>
    </source>
</evidence>
<feature type="region of interest" description="Disordered" evidence="1">
    <location>
        <begin position="1"/>
        <end position="26"/>
    </location>
</feature>
<evidence type="ECO:0000313" key="3">
    <source>
        <dbReference type="RefSeq" id="XP_029119898.1"/>
    </source>
</evidence>
<protein>
    <submittedName>
        <fullName evidence="3">Uncharacterized protein LOC114914080</fullName>
    </submittedName>
</protein>
<gene>
    <name evidence="3" type="primary">LOC114914080</name>
</gene>
<feature type="compositionally biased region" description="Basic residues" evidence="1">
    <location>
        <begin position="171"/>
        <end position="183"/>
    </location>
</feature>